<gene>
    <name evidence="1" type="ORF">EST38_g4536</name>
</gene>
<proteinExistence type="predicted"/>
<name>A0A4Q2DMW8_9AGAR</name>
<dbReference type="EMBL" id="SDEE01000112">
    <property type="protein sequence ID" value="RXW21313.1"/>
    <property type="molecule type" value="Genomic_DNA"/>
</dbReference>
<reference evidence="1 2" key="1">
    <citation type="submission" date="2019-01" db="EMBL/GenBank/DDBJ databases">
        <title>Draft genome sequence of Psathyrella aberdarensis IHI B618.</title>
        <authorList>
            <person name="Buettner E."/>
            <person name="Kellner H."/>
        </authorList>
    </citation>
    <scope>NUCLEOTIDE SEQUENCE [LARGE SCALE GENOMIC DNA]</scope>
    <source>
        <strain evidence="1 2">IHI B618</strain>
    </source>
</reference>
<accession>A0A4Q2DMW8</accession>
<dbReference type="Proteomes" id="UP000290288">
    <property type="component" value="Unassembled WGS sequence"/>
</dbReference>
<comment type="caution">
    <text evidence="1">The sequence shown here is derived from an EMBL/GenBank/DDBJ whole genome shotgun (WGS) entry which is preliminary data.</text>
</comment>
<dbReference type="AlphaFoldDB" id="A0A4Q2DMW8"/>
<sequence length="244" mass="27752">MYPLTLLPVVPDDLNTMDSRVALRYQTSFMKNALIRALNNVYEQAQRIGDSGHQDFKPFMAYCRIVGDMLRLQYEGDDLFFAKSGTNKVSLDQILGGAWTNSLHWKKVPETLKTWDAKLRDWLENPTTYRGIGLCALLDEMEAPLNKGLFELIEVAKSEILSQKFSDEEMHAMIGEHILWLSSNSDVTVLLPFCTSHHDPLTSKFWPIITEEGLAALPELAEQHSSQWALAPFDPVKRVRNLKA</sequence>
<dbReference type="OrthoDB" id="58416at2759"/>
<protein>
    <submittedName>
        <fullName evidence="1">Uncharacterized protein</fullName>
    </submittedName>
</protein>
<keyword evidence="2" id="KW-1185">Reference proteome</keyword>
<evidence type="ECO:0000313" key="1">
    <source>
        <dbReference type="EMBL" id="RXW21313.1"/>
    </source>
</evidence>
<organism evidence="1 2">
    <name type="scientific">Candolleomyces aberdarensis</name>
    <dbReference type="NCBI Taxonomy" id="2316362"/>
    <lineage>
        <taxon>Eukaryota</taxon>
        <taxon>Fungi</taxon>
        <taxon>Dikarya</taxon>
        <taxon>Basidiomycota</taxon>
        <taxon>Agaricomycotina</taxon>
        <taxon>Agaricomycetes</taxon>
        <taxon>Agaricomycetidae</taxon>
        <taxon>Agaricales</taxon>
        <taxon>Agaricineae</taxon>
        <taxon>Psathyrellaceae</taxon>
        <taxon>Candolleomyces</taxon>
    </lineage>
</organism>
<evidence type="ECO:0000313" key="2">
    <source>
        <dbReference type="Proteomes" id="UP000290288"/>
    </source>
</evidence>